<evidence type="ECO:0000256" key="1">
    <source>
        <dbReference type="ARBA" id="ARBA00022692"/>
    </source>
</evidence>
<dbReference type="InterPro" id="IPR050327">
    <property type="entry name" value="Proton-linked_MCT"/>
</dbReference>
<feature type="transmembrane region" description="Helical" evidence="5">
    <location>
        <begin position="182"/>
        <end position="202"/>
    </location>
</feature>
<dbReference type="Pfam" id="PF07690">
    <property type="entry name" value="MFS_1"/>
    <property type="match status" value="1"/>
</dbReference>
<proteinExistence type="predicted"/>
<feature type="transmembrane region" description="Helical" evidence="5">
    <location>
        <begin position="92"/>
        <end position="110"/>
    </location>
</feature>
<feature type="transmembrane region" description="Helical" evidence="5">
    <location>
        <begin position="234"/>
        <end position="254"/>
    </location>
</feature>
<feature type="transmembrane region" description="Helical" evidence="5">
    <location>
        <begin position="388"/>
        <end position="406"/>
    </location>
</feature>
<keyword evidence="3 5" id="KW-0472">Membrane</keyword>
<feature type="region of interest" description="Disordered" evidence="4">
    <location>
        <begin position="413"/>
        <end position="432"/>
    </location>
</feature>
<keyword evidence="8" id="KW-1185">Reference proteome</keyword>
<dbReference type="RefSeq" id="WP_088756538.1">
    <property type="nucleotide sequence ID" value="NZ_JARJFG010000040.1"/>
</dbReference>
<accession>A0A225SPP5</accession>
<keyword evidence="2 5" id="KW-1133">Transmembrane helix</keyword>
<protein>
    <submittedName>
        <fullName evidence="7">MFS transporter</fullName>
    </submittedName>
</protein>
<dbReference type="PANTHER" id="PTHR11360:SF290">
    <property type="entry name" value="MONOCARBOXYLATE MFS PERMEASE"/>
    <property type="match status" value="1"/>
</dbReference>
<dbReference type="InterPro" id="IPR036259">
    <property type="entry name" value="MFS_trans_sf"/>
</dbReference>
<dbReference type="InterPro" id="IPR011701">
    <property type="entry name" value="MFS"/>
</dbReference>
<feature type="transmembrane region" description="Helical" evidence="5">
    <location>
        <begin position="355"/>
        <end position="376"/>
    </location>
</feature>
<evidence type="ECO:0000256" key="4">
    <source>
        <dbReference type="SAM" id="MobiDB-lite"/>
    </source>
</evidence>
<feature type="transmembrane region" description="Helical" evidence="5">
    <location>
        <begin position="291"/>
        <end position="314"/>
    </location>
</feature>
<feature type="transmembrane region" description="Helical" evidence="5">
    <location>
        <begin position="266"/>
        <end position="284"/>
    </location>
</feature>
<evidence type="ECO:0000256" key="3">
    <source>
        <dbReference type="ARBA" id="ARBA00023136"/>
    </source>
</evidence>
<dbReference type="PROSITE" id="PS50850">
    <property type="entry name" value="MFS"/>
    <property type="match status" value="1"/>
</dbReference>
<feature type="domain" description="Major facilitator superfamily (MFS) profile" evidence="6">
    <location>
        <begin position="24"/>
        <end position="410"/>
    </location>
</feature>
<reference evidence="7 8" key="1">
    <citation type="journal article" date="2010" name="Int. J. Syst. Evol. Microbiol.">
        <title>Reclassification of Herbaspirillum putei as a later heterotypic synonym of Herbaspirillum huttiense, with the description of H. huttiense subsp. huttiense subsp. nov. and H. huttiense subsp. putei subsp. nov., comb. nov., and description of Herbaspirillum aquaticum sp. nov.</title>
        <authorList>
            <person name="Dobritsa A.P."/>
            <person name="Reddy M.C."/>
            <person name="Samadpour M."/>
        </authorList>
    </citation>
    <scope>NUCLEOTIDE SEQUENCE [LARGE SCALE GENOMIC DNA]</scope>
    <source>
        <strain evidence="7 8">IEH 4430</strain>
    </source>
</reference>
<feature type="transmembrane region" description="Helical" evidence="5">
    <location>
        <begin position="116"/>
        <end position="137"/>
    </location>
</feature>
<evidence type="ECO:0000313" key="7">
    <source>
        <dbReference type="EMBL" id="OWY32952.1"/>
    </source>
</evidence>
<dbReference type="Gene3D" id="1.20.1250.20">
    <property type="entry name" value="MFS general substrate transporter like domains"/>
    <property type="match status" value="2"/>
</dbReference>
<comment type="caution">
    <text evidence="7">The sequence shown here is derived from an EMBL/GenBank/DDBJ whole genome shotgun (WGS) entry which is preliminary data.</text>
</comment>
<evidence type="ECO:0000259" key="6">
    <source>
        <dbReference type="PROSITE" id="PS50850"/>
    </source>
</evidence>
<organism evidence="7 8">
    <name type="scientific">Herbaspirillum aquaticum</name>
    <dbReference type="NCBI Taxonomy" id="568783"/>
    <lineage>
        <taxon>Bacteria</taxon>
        <taxon>Pseudomonadati</taxon>
        <taxon>Pseudomonadota</taxon>
        <taxon>Betaproteobacteria</taxon>
        <taxon>Burkholderiales</taxon>
        <taxon>Oxalobacteraceae</taxon>
        <taxon>Herbaspirillum</taxon>
    </lineage>
</organism>
<dbReference type="InterPro" id="IPR020846">
    <property type="entry name" value="MFS_dom"/>
</dbReference>
<gene>
    <name evidence="7" type="ORF">CEJ45_18680</name>
</gene>
<keyword evidence="1 5" id="KW-0812">Transmembrane</keyword>
<evidence type="ECO:0000313" key="8">
    <source>
        <dbReference type="Proteomes" id="UP000214747"/>
    </source>
</evidence>
<sequence length="432" mass="45991">MKPLSSEVPVPAVGEESWRYRGWLVVIASMVALMFGPSTVAVLSLGLFIKPLEVDFGWSRTEIALASSIVSYTVMLISPIQGYLADRFGARAIILPCIPLFCAAVGLMYFMPPVPWLYYAAWVALPAIGIGIFPLSYLRVVSSWFDRRLGLAIGIANAGIGIGGAVIALLIGTVIAQHGWRTGFLGLAALVALTLPLAFFFIREKPGTEPRKGRTQSVPGVDFHVAVRSRSFKLLIGIFALLGVINTAMVVHQIPMLIDAGVTAQRAALVQATFGIFVIVGRLLTGLLIDYLSAALVMCALVLGGTVACALYAYGVSGNVVFLCAALLGMVLGAEFDVLSYLLKRYFGMRAFGKLYGVIFAVFQFGAGAGAALLPIMRQASGSYRSGLLTFSAATLVCAWLLVLLYRGGRTAQVPGHSPHSHLPQGNPCSKT</sequence>
<evidence type="ECO:0000256" key="5">
    <source>
        <dbReference type="SAM" id="Phobius"/>
    </source>
</evidence>
<feature type="transmembrane region" description="Helical" evidence="5">
    <location>
        <begin position="61"/>
        <end position="80"/>
    </location>
</feature>
<dbReference type="CDD" id="cd17355">
    <property type="entry name" value="MFS_YcxA_like"/>
    <property type="match status" value="1"/>
</dbReference>
<dbReference type="SUPFAM" id="SSF103473">
    <property type="entry name" value="MFS general substrate transporter"/>
    <property type="match status" value="1"/>
</dbReference>
<evidence type="ECO:0000256" key="2">
    <source>
        <dbReference type="ARBA" id="ARBA00022989"/>
    </source>
</evidence>
<dbReference type="GO" id="GO:0022857">
    <property type="term" value="F:transmembrane transporter activity"/>
    <property type="evidence" value="ECO:0007669"/>
    <property type="project" value="InterPro"/>
</dbReference>
<dbReference type="AlphaFoldDB" id="A0A225SPP5"/>
<feature type="transmembrane region" description="Helical" evidence="5">
    <location>
        <begin position="149"/>
        <end position="176"/>
    </location>
</feature>
<name>A0A225SPP5_9BURK</name>
<feature type="transmembrane region" description="Helical" evidence="5">
    <location>
        <begin position="320"/>
        <end position="343"/>
    </location>
</feature>
<dbReference type="Proteomes" id="UP000214747">
    <property type="component" value="Unassembled WGS sequence"/>
</dbReference>
<dbReference type="PANTHER" id="PTHR11360">
    <property type="entry name" value="MONOCARBOXYLATE TRANSPORTER"/>
    <property type="match status" value="1"/>
</dbReference>
<feature type="transmembrane region" description="Helical" evidence="5">
    <location>
        <begin position="23"/>
        <end position="49"/>
    </location>
</feature>
<dbReference type="EMBL" id="NJGV01000021">
    <property type="protein sequence ID" value="OWY32952.1"/>
    <property type="molecule type" value="Genomic_DNA"/>
</dbReference>